<dbReference type="RefSeq" id="WP_190909025.1">
    <property type="nucleotide sequence ID" value="NZ_JACJTQ010000066.1"/>
</dbReference>
<name>A0ABR8J993_9NOST</name>
<gene>
    <name evidence="2" type="ORF">H6G68_24760</name>
</gene>
<keyword evidence="1" id="KW-0472">Membrane</keyword>
<dbReference type="Proteomes" id="UP000660381">
    <property type="component" value="Unassembled WGS sequence"/>
</dbReference>
<keyword evidence="1" id="KW-1133">Transmembrane helix</keyword>
<keyword evidence="1" id="KW-0812">Transmembrane</keyword>
<evidence type="ECO:0000256" key="1">
    <source>
        <dbReference type="SAM" id="Phobius"/>
    </source>
</evidence>
<dbReference type="EMBL" id="JACJTQ010000066">
    <property type="protein sequence ID" value="MBD2694907.1"/>
    <property type="molecule type" value="Genomic_DNA"/>
</dbReference>
<organism evidence="2 3">
    <name type="scientific">Anabaena catenula FACHB-362</name>
    <dbReference type="NCBI Taxonomy" id="2692877"/>
    <lineage>
        <taxon>Bacteria</taxon>
        <taxon>Bacillati</taxon>
        <taxon>Cyanobacteriota</taxon>
        <taxon>Cyanophyceae</taxon>
        <taxon>Nostocales</taxon>
        <taxon>Nostocaceae</taxon>
        <taxon>Anabaena</taxon>
    </lineage>
</organism>
<keyword evidence="3" id="KW-1185">Reference proteome</keyword>
<accession>A0ABR8J993</accession>
<feature type="transmembrane region" description="Helical" evidence="1">
    <location>
        <begin position="111"/>
        <end position="133"/>
    </location>
</feature>
<feature type="transmembrane region" description="Helical" evidence="1">
    <location>
        <begin position="86"/>
        <end position="104"/>
    </location>
</feature>
<evidence type="ECO:0000313" key="2">
    <source>
        <dbReference type="EMBL" id="MBD2694907.1"/>
    </source>
</evidence>
<evidence type="ECO:0000313" key="3">
    <source>
        <dbReference type="Proteomes" id="UP000660381"/>
    </source>
</evidence>
<comment type="caution">
    <text evidence="2">The sequence shown here is derived from an EMBL/GenBank/DDBJ whole genome shotgun (WGS) entry which is preliminary data.</text>
</comment>
<protein>
    <submittedName>
        <fullName evidence="2">Uncharacterized protein</fullName>
    </submittedName>
</protein>
<proteinExistence type="predicted"/>
<feature type="transmembrane region" description="Helical" evidence="1">
    <location>
        <begin position="145"/>
        <end position="170"/>
    </location>
</feature>
<sequence>MNSKNVSSQMHKRFHILDEMIEKGYIETIKPKVKWLPSLCFSPKKTSEFNHATQEIQKEFKRNMFSIYAFFLSGYAFTQTKLEKDYFIVASIYYSMNAGIYAIISNPMLNIAIGLSFQTVMSQAFVFSRYYQYNTYDRCPSNRSVFSTICLLLIYGSIAQIPAMIIYISLKFIYTFIVIK</sequence>
<reference evidence="2 3" key="1">
    <citation type="journal article" date="2020" name="ISME J.">
        <title>Comparative genomics reveals insights into cyanobacterial evolution and habitat adaptation.</title>
        <authorList>
            <person name="Chen M.Y."/>
            <person name="Teng W.K."/>
            <person name="Zhao L."/>
            <person name="Hu C.X."/>
            <person name="Zhou Y.K."/>
            <person name="Han B.P."/>
            <person name="Song L.R."/>
            <person name="Shu W.S."/>
        </authorList>
    </citation>
    <scope>NUCLEOTIDE SEQUENCE [LARGE SCALE GENOMIC DNA]</scope>
    <source>
        <strain evidence="2 3">FACHB-362</strain>
    </source>
</reference>